<evidence type="ECO:0000256" key="7">
    <source>
        <dbReference type="ARBA" id="ARBA00032335"/>
    </source>
</evidence>
<dbReference type="PRINTS" id="PR00040">
    <property type="entry name" value="HTHMERR"/>
</dbReference>
<evidence type="ECO:0000256" key="2">
    <source>
        <dbReference type="ARBA" id="ARBA00017250"/>
    </source>
</evidence>
<dbReference type="InterPro" id="IPR009061">
    <property type="entry name" value="DNA-bd_dom_put_sf"/>
</dbReference>
<proteinExistence type="predicted"/>
<dbReference type="Gene3D" id="1.10.1660.10">
    <property type="match status" value="1"/>
</dbReference>
<evidence type="ECO:0000313" key="10">
    <source>
        <dbReference type="Proteomes" id="UP001203423"/>
    </source>
</evidence>
<evidence type="ECO:0000256" key="5">
    <source>
        <dbReference type="ARBA" id="ARBA00023159"/>
    </source>
</evidence>
<evidence type="ECO:0000256" key="1">
    <source>
        <dbReference type="ARBA" id="ARBA00011738"/>
    </source>
</evidence>
<evidence type="ECO:0000259" key="8">
    <source>
        <dbReference type="PROSITE" id="PS50937"/>
    </source>
</evidence>
<keyword evidence="5" id="KW-0010">Activator</keyword>
<evidence type="ECO:0000256" key="3">
    <source>
        <dbReference type="ARBA" id="ARBA00023008"/>
    </source>
</evidence>
<dbReference type="RefSeq" id="WP_248940923.1">
    <property type="nucleotide sequence ID" value="NZ_JAKIKS010000054.1"/>
</dbReference>
<reference evidence="9 10" key="1">
    <citation type="submission" date="2022-01" db="EMBL/GenBank/DDBJ databases">
        <title>Whole genome-based taxonomy of the Shewanellaceae.</title>
        <authorList>
            <person name="Martin-Rodriguez A.J."/>
        </authorList>
    </citation>
    <scope>NUCLEOTIDE SEQUENCE [LARGE SCALE GENOMIC DNA]</scope>
    <source>
        <strain evidence="9 10">DSM 17177</strain>
    </source>
</reference>
<keyword evidence="10" id="KW-1185">Reference proteome</keyword>
<dbReference type="Proteomes" id="UP001203423">
    <property type="component" value="Unassembled WGS sequence"/>
</dbReference>
<organism evidence="9 10">
    <name type="scientific">Shewanella surugensis</name>
    <dbReference type="NCBI Taxonomy" id="212020"/>
    <lineage>
        <taxon>Bacteria</taxon>
        <taxon>Pseudomonadati</taxon>
        <taxon>Pseudomonadota</taxon>
        <taxon>Gammaproteobacteria</taxon>
        <taxon>Alteromonadales</taxon>
        <taxon>Shewanellaceae</taxon>
        <taxon>Shewanella</taxon>
    </lineage>
</organism>
<dbReference type="PANTHER" id="PTHR30204:SF16">
    <property type="entry name" value="HTH-TYPE TRANSCRIPTIONAL REGULATOR CUER"/>
    <property type="match status" value="1"/>
</dbReference>
<dbReference type="SMART" id="SM00422">
    <property type="entry name" value="HTH_MERR"/>
    <property type="match status" value="1"/>
</dbReference>
<name>A0ABT0LD37_9GAMM</name>
<comment type="caution">
    <text evidence="9">The sequence shown here is derived from an EMBL/GenBank/DDBJ whole genome shotgun (WGS) entry which is preliminary data.</text>
</comment>
<dbReference type="PANTHER" id="PTHR30204">
    <property type="entry name" value="REDOX-CYCLING DRUG-SENSING TRANSCRIPTIONAL ACTIVATOR SOXR"/>
    <property type="match status" value="1"/>
</dbReference>
<protein>
    <recommendedName>
        <fullName evidence="2">HTH-type transcriptional regulator CueR</fullName>
    </recommendedName>
    <alternativeName>
        <fullName evidence="7">Copper efflux regulator</fullName>
    </alternativeName>
    <alternativeName>
        <fullName evidence="6">Copper export regulator</fullName>
    </alternativeName>
</protein>
<dbReference type="PROSITE" id="PS50937">
    <property type="entry name" value="HTH_MERR_2"/>
    <property type="match status" value="1"/>
</dbReference>
<accession>A0ABT0LD37</accession>
<comment type="subunit">
    <text evidence="1">Homodimer.</text>
</comment>
<feature type="domain" description="HTH merR-type" evidence="8">
    <location>
        <begin position="1"/>
        <end position="68"/>
    </location>
</feature>
<keyword evidence="3" id="KW-0186">Copper</keyword>
<sequence>MKIGAVAKATGLTVKSIRYYHDIGLVKGRRDLNGYRDYQASHVQALSFIHHCRTLGFTLDDCRALLDLKLNQSRQAEDVKALAKLHLSAISDKIFQLQILEHQLSHLVHDCEGGEQPNCAILTGLSQEVAVSQRYKKP</sequence>
<dbReference type="GO" id="GO:0003677">
    <property type="term" value="F:DNA binding"/>
    <property type="evidence" value="ECO:0007669"/>
    <property type="project" value="UniProtKB-KW"/>
</dbReference>
<dbReference type="EMBL" id="JAKIKS010000054">
    <property type="protein sequence ID" value="MCL1125614.1"/>
    <property type="molecule type" value="Genomic_DNA"/>
</dbReference>
<keyword evidence="4 9" id="KW-0238">DNA-binding</keyword>
<evidence type="ECO:0000256" key="6">
    <source>
        <dbReference type="ARBA" id="ARBA00031472"/>
    </source>
</evidence>
<gene>
    <name evidence="9" type="ORF">L2764_14295</name>
</gene>
<dbReference type="SUPFAM" id="SSF46955">
    <property type="entry name" value="Putative DNA-binding domain"/>
    <property type="match status" value="1"/>
</dbReference>
<dbReference type="InterPro" id="IPR047057">
    <property type="entry name" value="MerR_fam"/>
</dbReference>
<evidence type="ECO:0000313" key="9">
    <source>
        <dbReference type="EMBL" id="MCL1125614.1"/>
    </source>
</evidence>
<dbReference type="Pfam" id="PF13411">
    <property type="entry name" value="MerR_1"/>
    <property type="match status" value="1"/>
</dbReference>
<evidence type="ECO:0000256" key="4">
    <source>
        <dbReference type="ARBA" id="ARBA00023125"/>
    </source>
</evidence>
<dbReference type="InterPro" id="IPR000551">
    <property type="entry name" value="MerR-type_HTH_dom"/>
</dbReference>